<evidence type="ECO:0000313" key="2">
    <source>
        <dbReference type="EMBL" id="SET00444.1"/>
    </source>
</evidence>
<dbReference type="InterPro" id="IPR008965">
    <property type="entry name" value="CBM2/CBM3_carb-bd_dom_sf"/>
</dbReference>
<dbReference type="OrthoDB" id="141669at2157"/>
<feature type="domain" description="Cohesin" evidence="1">
    <location>
        <begin position="34"/>
        <end position="162"/>
    </location>
</feature>
<dbReference type="InterPro" id="IPR002105">
    <property type="entry name" value="Dockerin_1_rpt"/>
</dbReference>
<dbReference type="SUPFAM" id="SSF63446">
    <property type="entry name" value="Type I dockerin domain"/>
    <property type="match status" value="1"/>
</dbReference>
<evidence type="ECO:0000313" key="3">
    <source>
        <dbReference type="Proteomes" id="UP000243338"/>
    </source>
</evidence>
<dbReference type="GO" id="GO:0030246">
    <property type="term" value="F:carbohydrate binding"/>
    <property type="evidence" value="ECO:0007669"/>
    <property type="project" value="InterPro"/>
</dbReference>
<protein>
    <submittedName>
        <fullName evidence="2">Cohesin domain-containing protein</fullName>
    </submittedName>
</protein>
<dbReference type="Pfam" id="PF00404">
    <property type="entry name" value="Dockerin_1"/>
    <property type="match status" value="1"/>
</dbReference>
<name>A0A1I0B0V2_9EURY</name>
<organism evidence="2 3">
    <name type="scientific">Methanococcoides vulcani</name>
    <dbReference type="NCBI Taxonomy" id="1353158"/>
    <lineage>
        <taxon>Archaea</taxon>
        <taxon>Methanobacteriati</taxon>
        <taxon>Methanobacteriota</taxon>
        <taxon>Stenosarchaea group</taxon>
        <taxon>Methanomicrobia</taxon>
        <taxon>Methanosarcinales</taxon>
        <taxon>Methanosarcinaceae</taxon>
        <taxon>Methanococcoides</taxon>
    </lineage>
</organism>
<dbReference type="PROSITE" id="PS00018">
    <property type="entry name" value="EF_HAND_1"/>
    <property type="match status" value="1"/>
</dbReference>
<gene>
    <name evidence="2" type="ORF">SAMN04488587_1892</name>
</gene>
<keyword evidence="3" id="KW-1185">Reference proteome</keyword>
<dbReference type="InterPro" id="IPR002102">
    <property type="entry name" value="Cohesin_dom"/>
</dbReference>
<dbReference type="InterPro" id="IPR036439">
    <property type="entry name" value="Dockerin_dom_sf"/>
</dbReference>
<dbReference type="Gene3D" id="2.60.40.680">
    <property type="match status" value="1"/>
</dbReference>
<dbReference type="GO" id="GO:0004553">
    <property type="term" value="F:hydrolase activity, hydrolyzing O-glycosyl compounds"/>
    <property type="evidence" value="ECO:0007669"/>
    <property type="project" value="InterPro"/>
</dbReference>
<dbReference type="Pfam" id="PF00963">
    <property type="entry name" value="Cohesin"/>
    <property type="match status" value="1"/>
</dbReference>
<reference evidence="3" key="1">
    <citation type="submission" date="2016-10" db="EMBL/GenBank/DDBJ databases">
        <authorList>
            <person name="Varghese N."/>
            <person name="Submissions S."/>
        </authorList>
    </citation>
    <scope>NUCLEOTIDE SEQUENCE [LARGE SCALE GENOMIC DNA]</scope>
    <source>
        <strain evidence="3">SLH 33</strain>
    </source>
</reference>
<evidence type="ECO:0000259" key="1">
    <source>
        <dbReference type="Pfam" id="PF00963"/>
    </source>
</evidence>
<dbReference type="InterPro" id="IPR018247">
    <property type="entry name" value="EF_Hand_1_Ca_BS"/>
</dbReference>
<dbReference type="Gene3D" id="1.10.1330.10">
    <property type="entry name" value="Dockerin domain"/>
    <property type="match status" value="1"/>
</dbReference>
<dbReference type="CDD" id="cd08547">
    <property type="entry name" value="Type_II_cohesin"/>
    <property type="match status" value="1"/>
</dbReference>
<dbReference type="EMBL" id="FOHQ01000006">
    <property type="protein sequence ID" value="SET00444.1"/>
    <property type="molecule type" value="Genomic_DNA"/>
</dbReference>
<dbReference type="RefSeq" id="WP_091690355.1">
    <property type="nucleotide sequence ID" value="NZ_CAAGSJ010000007.1"/>
</dbReference>
<dbReference type="GO" id="GO:0000272">
    <property type="term" value="P:polysaccharide catabolic process"/>
    <property type="evidence" value="ECO:0007669"/>
    <property type="project" value="InterPro"/>
</dbReference>
<dbReference type="Proteomes" id="UP000243338">
    <property type="component" value="Unassembled WGS sequence"/>
</dbReference>
<dbReference type="AlphaFoldDB" id="A0A1I0B0V2"/>
<sequence>MSSIKKILIVATIITLLVGLTNVSAAASDVTLKPSSQTIAPGETFTVEIFVSPDVDIAGIQFDLLFDSSQFQVSDVSEGSLFKQSGMDTFFVSGSVNSGLLNDAYGCILGASDVATPATFAIITLTATEQANGRSELVLKDVIISDPEGNSVDLELTNTVISVLIFDINQDNVVDFGDYGLVEQHFDETTSYPYPLWDVNQDNIVNVLDMMLVLSHMD</sequence>
<accession>A0A1I0B0V2</accession>
<dbReference type="SUPFAM" id="SSF49384">
    <property type="entry name" value="Carbohydrate-binding domain"/>
    <property type="match status" value="1"/>
</dbReference>
<proteinExistence type="predicted"/>